<dbReference type="RefSeq" id="WP_290001552.1">
    <property type="nucleotide sequence ID" value="NZ_JAUEPH010000006.1"/>
</dbReference>
<dbReference type="Proteomes" id="UP001171916">
    <property type="component" value="Unassembled WGS sequence"/>
</dbReference>
<feature type="transmembrane region" description="Helical" evidence="1">
    <location>
        <begin position="124"/>
        <end position="144"/>
    </location>
</feature>
<proteinExistence type="predicted"/>
<keyword evidence="1" id="KW-0472">Membrane</keyword>
<accession>A0ABT7YGJ5</accession>
<evidence type="ECO:0000313" key="2">
    <source>
        <dbReference type="EMBL" id="MDN3205319.1"/>
    </source>
</evidence>
<keyword evidence="3" id="KW-1185">Reference proteome</keyword>
<feature type="transmembrane region" description="Helical" evidence="1">
    <location>
        <begin position="68"/>
        <end position="87"/>
    </location>
</feature>
<gene>
    <name evidence="2" type="ORF">QVH07_14240</name>
</gene>
<keyword evidence="1" id="KW-0812">Transmembrane</keyword>
<keyword evidence="1" id="KW-1133">Transmembrane helix</keyword>
<organism evidence="2 3">
    <name type="scientific">Algoriphagus sediminis</name>
    <dbReference type="NCBI Taxonomy" id="3057113"/>
    <lineage>
        <taxon>Bacteria</taxon>
        <taxon>Pseudomonadati</taxon>
        <taxon>Bacteroidota</taxon>
        <taxon>Cytophagia</taxon>
        <taxon>Cytophagales</taxon>
        <taxon>Cyclobacteriaceae</taxon>
        <taxon>Algoriphagus</taxon>
    </lineage>
</organism>
<dbReference type="EMBL" id="JAUEPH010000006">
    <property type="protein sequence ID" value="MDN3205319.1"/>
    <property type="molecule type" value="Genomic_DNA"/>
</dbReference>
<reference evidence="2" key="1">
    <citation type="submission" date="2023-06" db="EMBL/GenBank/DDBJ databases">
        <title>Robiginitalea aurantiacus sp. nov. and Algoriphagus sediminis sp. nov., isolated from coastal sediment.</title>
        <authorList>
            <person name="Zhou Z.Y."/>
            <person name="An J."/>
            <person name="Jia Y.W."/>
            <person name="Du Z.J."/>
        </authorList>
    </citation>
    <scope>NUCLEOTIDE SEQUENCE</scope>
    <source>
        <strain evidence="2">C2-7</strain>
    </source>
</reference>
<feature type="transmembrane region" description="Helical" evidence="1">
    <location>
        <begin position="42"/>
        <end position="62"/>
    </location>
</feature>
<evidence type="ECO:0000313" key="3">
    <source>
        <dbReference type="Proteomes" id="UP001171916"/>
    </source>
</evidence>
<evidence type="ECO:0000256" key="1">
    <source>
        <dbReference type="SAM" id="Phobius"/>
    </source>
</evidence>
<sequence length="191" mass="22629">MEPFDEIQAIYDSEKRNQTQKSAEEIVDSARANLKKLKRDQFWTIMIMSVPLILLTYFFYKVGQFGDWKLISGLSLMIGPLLVRVVLEAWSKAKLRRIQTYLSTSEFLESVQHYFEGRKRIQKIFTPIIYLLYGVGIVLFLIAIKPYTSPFFFAYCVVTGIGFWIGFIWVIRYSYRKEWELLKELEKMSEE</sequence>
<protein>
    <submittedName>
        <fullName evidence="2">Uncharacterized protein</fullName>
    </submittedName>
</protein>
<name>A0ABT7YGJ5_9BACT</name>
<comment type="caution">
    <text evidence="2">The sequence shown here is derived from an EMBL/GenBank/DDBJ whole genome shotgun (WGS) entry which is preliminary data.</text>
</comment>
<feature type="transmembrane region" description="Helical" evidence="1">
    <location>
        <begin position="150"/>
        <end position="171"/>
    </location>
</feature>